<reference evidence="4 5" key="1">
    <citation type="submission" date="2019-01" db="EMBL/GenBank/DDBJ databases">
        <authorList>
            <person name="Chen W.-M."/>
        </authorList>
    </citation>
    <scope>NUCLEOTIDE SEQUENCE [LARGE SCALE GENOMIC DNA]</scope>
    <source>
        <strain evidence="4 5">HPM-16</strain>
    </source>
</reference>
<organism evidence="4 5">
    <name type="scientific">Neptunomonas marina</name>
    <dbReference type="NCBI Taxonomy" id="1815562"/>
    <lineage>
        <taxon>Bacteria</taxon>
        <taxon>Pseudomonadati</taxon>
        <taxon>Pseudomonadota</taxon>
        <taxon>Gammaproteobacteria</taxon>
        <taxon>Oceanospirillales</taxon>
        <taxon>Oceanospirillaceae</taxon>
        <taxon>Neptunomonas</taxon>
    </lineage>
</organism>
<feature type="domain" description="Integrase DNA-binding" evidence="3">
    <location>
        <begin position="1"/>
        <end position="61"/>
    </location>
</feature>
<evidence type="ECO:0000256" key="2">
    <source>
        <dbReference type="ARBA" id="ARBA00022908"/>
    </source>
</evidence>
<keyword evidence="2" id="KW-0229">DNA integration</keyword>
<dbReference type="AlphaFoldDB" id="A0A437Q4L9"/>
<dbReference type="InterPro" id="IPR025166">
    <property type="entry name" value="Integrase_DNA_bind_dom"/>
</dbReference>
<comment type="similarity">
    <text evidence="1">Belongs to the 'phage' integrase family.</text>
</comment>
<protein>
    <submittedName>
        <fullName evidence="4">DUF4102 domain-containing protein</fullName>
    </submittedName>
</protein>
<keyword evidence="5" id="KW-1185">Reference proteome</keyword>
<dbReference type="InterPro" id="IPR050808">
    <property type="entry name" value="Phage_Integrase"/>
</dbReference>
<dbReference type="InterPro" id="IPR038488">
    <property type="entry name" value="Integrase_DNA-bd_sf"/>
</dbReference>
<proteinExistence type="inferred from homology"/>
<accession>A0A437Q4L9</accession>
<dbReference type="PANTHER" id="PTHR30629:SF2">
    <property type="entry name" value="PROPHAGE INTEGRASE INTS-RELATED"/>
    <property type="match status" value="1"/>
</dbReference>
<dbReference type="Proteomes" id="UP000282818">
    <property type="component" value="Unassembled WGS sequence"/>
</dbReference>
<dbReference type="Pfam" id="PF13356">
    <property type="entry name" value="Arm-DNA-bind_3"/>
    <property type="match status" value="1"/>
</dbReference>
<sequence length="86" mass="9701">MYLFVTTTSRQYSRMDYRFAGKRKTLSLGVYPDISLAKARKLTLKTKEDLADGIDPSFKKQVEKAFNQFNSANTFKVIAANGLLAT</sequence>
<evidence type="ECO:0000313" key="4">
    <source>
        <dbReference type="EMBL" id="RVU29429.1"/>
    </source>
</evidence>
<evidence type="ECO:0000259" key="3">
    <source>
        <dbReference type="Pfam" id="PF13356"/>
    </source>
</evidence>
<comment type="caution">
    <text evidence="4">The sequence shown here is derived from an EMBL/GenBank/DDBJ whole genome shotgun (WGS) entry which is preliminary data.</text>
</comment>
<evidence type="ECO:0000313" key="5">
    <source>
        <dbReference type="Proteomes" id="UP000282818"/>
    </source>
</evidence>
<dbReference type="Gene3D" id="3.30.160.390">
    <property type="entry name" value="Integrase, DNA-binding domain"/>
    <property type="match status" value="1"/>
</dbReference>
<dbReference type="PANTHER" id="PTHR30629">
    <property type="entry name" value="PROPHAGE INTEGRASE"/>
    <property type="match status" value="1"/>
</dbReference>
<dbReference type="GO" id="GO:0015074">
    <property type="term" value="P:DNA integration"/>
    <property type="evidence" value="ECO:0007669"/>
    <property type="project" value="UniProtKB-KW"/>
</dbReference>
<evidence type="ECO:0000256" key="1">
    <source>
        <dbReference type="ARBA" id="ARBA00008857"/>
    </source>
</evidence>
<gene>
    <name evidence="4" type="ORF">EOE65_15925</name>
</gene>
<dbReference type="EMBL" id="SACQ01000009">
    <property type="protein sequence ID" value="RVU29429.1"/>
    <property type="molecule type" value="Genomic_DNA"/>
</dbReference>
<name>A0A437Q4L9_9GAMM</name>